<dbReference type="SUPFAM" id="SSF52540">
    <property type="entry name" value="P-loop containing nucleoside triphosphate hydrolases"/>
    <property type="match status" value="1"/>
</dbReference>
<keyword evidence="4" id="KW-1185">Reference proteome</keyword>
<dbReference type="InterPro" id="IPR027417">
    <property type="entry name" value="P-loop_NTPase"/>
</dbReference>
<name>A0A2U3BEP4_9VIBR</name>
<evidence type="ECO:0000256" key="2">
    <source>
        <dbReference type="ARBA" id="ARBA00022840"/>
    </source>
</evidence>
<dbReference type="InterPro" id="IPR050625">
    <property type="entry name" value="ParA/MinD_ATPase"/>
</dbReference>
<dbReference type="RefSeq" id="WP_109318374.1">
    <property type="nucleotide sequence ID" value="NZ_QFWT01000001.1"/>
</dbReference>
<protein>
    <submittedName>
        <fullName evidence="3">Type II secretion system protein Z</fullName>
    </submittedName>
</protein>
<dbReference type="GO" id="GO:0005524">
    <property type="term" value="F:ATP binding"/>
    <property type="evidence" value="ECO:0007669"/>
    <property type="project" value="UniProtKB-KW"/>
</dbReference>
<keyword evidence="2" id="KW-0067">ATP-binding</keyword>
<comment type="caution">
    <text evidence="3">The sequence shown here is derived from an EMBL/GenBank/DDBJ whole genome shotgun (WGS) entry which is preliminary data.</text>
</comment>
<dbReference type="GO" id="GO:0051782">
    <property type="term" value="P:negative regulation of cell division"/>
    <property type="evidence" value="ECO:0007669"/>
    <property type="project" value="TreeGrafter"/>
</dbReference>
<dbReference type="GO" id="GO:0016887">
    <property type="term" value="F:ATP hydrolysis activity"/>
    <property type="evidence" value="ECO:0007669"/>
    <property type="project" value="TreeGrafter"/>
</dbReference>
<keyword evidence="1" id="KW-0547">Nucleotide-binding</keyword>
<dbReference type="OrthoDB" id="6250531at2"/>
<evidence type="ECO:0000313" key="3">
    <source>
        <dbReference type="EMBL" id="PWI35222.1"/>
    </source>
</evidence>
<accession>A0A2U3BEP4</accession>
<dbReference type="Gene3D" id="3.40.50.300">
    <property type="entry name" value="P-loop containing nucleotide triphosphate hydrolases"/>
    <property type="match status" value="1"/>
</dbReference>
<dbReference type="EMBL" id="QFWT01000001">
    <property type="protein sequence ID" value="PWI35222.1"/>
    <property type="molecule type" value="Genomic_DNA"/>
</dbReference>
<evidence type="ECO:0000313" key="4">
    <source>
        <dbReference type="Proteomes" id="UP000245362"/>
    </source>
</evidence>
<evidence type="ECO:0000256" key="1">
    <source>
        <dbReference type="ARBA" id="ARBA00022741"/>
    </source>
</evidence>
<dbReference type="GO" id="GO:0009898">
    <property type="term" value="C:cytoplasmic side of plasma membrane"/>
    <property type="evidence" value="ECO:0007669"/>
    <property type="project" value="TreeGrafter"/>
</dbReference>
<organism evidence="3 4">
    <name type="scientific">Vibrio albus</name>
    <dbReference type="NCBI Taxonomy" id="2200953"/>
    <lineage>
        <taxon>Bacteria</taxon>
        <taxon>Pseudomonadati</taxon>
        <taxon>Pseudomonadota</taxon>
        <taxon>Gammaproteobacteria</taxon>
        <taxon>Vibrionales</taxon>
        <taxon>Vibrionaceae</taxon>
        <taxon>Vibrio</taxon>
    </lineage>
</organism>
<sequence length="410" mass="46023">MFDLVDILKKGADDTEAEQQQEITSVLFFQTEQCRSLVKEAYRFEGLVTPVLLPNGDEQIKEHVRHENIEIVIIELNESQNVTADAERIGHLLPNNASVIVIGSEDAISTIRNLKQMGFYYLFWPITKHDLIEFVISVHENRHRNRGLGQKRKAKQVSILGCKGGTGTTFISAEIAYLLSEDKRSSCVLVDHDYQGGNVDIMMGMKQFEKRDLRPGSFASTLDNTSAQSLLTKHTKMLSVLSLTSAGMENRDIKEYTKAVIDQVAVDVNFIVDDISSVVRQTFSQDEIVDISDSVILVFPPTVSGLREAARIKQQLMEVKSSDSQLRLLLVMNYTMPQSAATVTFAEAEKYLHQKVDVVIPYIKKLDAMILDTKRISQQKGKASKALHSLASLIVGEDEPKKGFRLFSRK</sequence>
<dbReference type="Gene3D" id="3.40.50.2300">
    <property type="match status" value="1"/>
</dbReference>
<dbReference type="AlphaFoldDB" id="A0A2U3BEP4"/>
<dbReference type="PANTHER" id="PTHR43384">
    <property type="entry name" value="SEPTUM SITE-DETERMINING PROTEIN MIND HOMOLOG, CHLOROPLASTIC-RELATED"/>
    <property type="match status" value="1"/>
</dbReference>
<dbReference type="GO" id="GO:0005829">
    <property type="term" value="C:cytosol"/>
    <property type="evidence" value="ECO:0007669"/>
    <property type="project" value="TreeGrafter"/>
</dbReference>
<gene>
    <name evidence="3" type="ORF">DI392_02855</name>
</gene>
<proteinExistence type="predicted"/>
<dbReference type="PANTHER" id="PTHR43384:SF6">
    <property type="entry name" value="SEPTUM SITE-DETERMINING PROTEIN MIND HOMOLOG, CHLOROPLASTIC"/>
    <property type="match status" value="1"/>
</dbReference>
<dbReference type="Proteomes" id="UP000245362">
    <property type="component" value="Unassembled WGS sequence"/>
</dbReference>
<reference evidence="3 4" key="1">
    <citation type="submission" date="2018-05" db="EMBL/GenBank/DDBJ databases">
        <title>Vibrio limimaris sp. nov., isolated from marine sediment.</title>
        <authorList>
            <person name="Li C.-M."/>
        </authorList>
    </citation>
    <scope>NUCLEOTIDE SEQUENCE [LARGE SCALE GENOMIC DNA]</scope>
    <source>
        <strain evidence="3 4">E4404</strain>
    </source>
</reference>